<dbReference type="InterPro" id="IPR036291">
    <property type="entry name" value="NAD(P)-bd_dom_sf"/>
</dbReference>
<evidence type="ECO:0000256" key="3">
    <source>
        <dbReference type="RuleBase" id="RU000363"/>
    </source>
</evidence>
<dbReference type="Gene3D" id="3.40.50.720">
    <property type="entry name" value="NAD(P)-binding Rossmann-like Domain"/>
    <property type="match status" value="1"/>
</dbReference>
<dbReference type="SUPFAM" id="SSF51735">
    <property type="entry name" value="NAD(P)-binding Rossmann-fold domains"/>
    <property type="match status" value="1"/>
</dbReference>
<comment type="similarity">
    <text evidence="1 3">Belongs to the short-chain dehydrogenases/reductases (SDR) family.</text>
</comment>
<dbReference type="PANTHER" id="PTHR42760">
    <property type="entry name" value="SHORT-CHAIN DEHYDROGENASES/REDUCTASES FAMILY MEMBER"/>
    <property type="match status" value="1"/>
</dbReference>
<accession>A0ABP4L6S2</accession>
<dbReference type="PRINTS" id="PR00080">
    <property type="entry name" value="SDRFAMILY"/>
</dbReference>
<gene>
    <name evidence="4" type="ORF">GCM10009741_16370</name>
</gene>
<dbReference type="PANTHER" id="PTHR42760:SF133">
    <property type="entry name" value="3-OXOACYL-[ACYL-CARRIER-PROTEIN] REDUCTASE"/>
    <property type="match status" value="1"/>
</dbReference>
<dbReference type="Pfam" id="PF00106">
    <property type="entry name" value="adh_short"/>
    <property type="match status" value="1"/>
</dbReference>
<keyword evidence="5" id="KW-1185">Reference proteome</keyword>
<protein>
    <recommendedName>
        <fullName evidence="6">3-oxoacyl-[acyl-carrier protein] reductase</fullName>
    </recommendedName>
</protein>
<organism evidence="4 5">
    <name type="scientific">Kribbella lupini</name>
    <dbReference type="NCBI Taxonomy" id="291602"/>
    <lineage>
        <taxon>Bacteria</taxon>
        <taxon>Bacillati</taxon>
        <taxon>Actinomycetota</taxon>
        <taxon>Actinomycetes</taxon>
        <taxon>Propionibacteriales</taxon>
        <taxon>Kribbellaceae</taxon>
        <taxon>Kribbella</taxon>
    </lineage>
</organism>
<dbReference type="Proteomes" id="UP001500363">
    <property type="component" value="Unassembled WGS sequence"/>
</dbReference>
<evidence type="ECO:0000313" key="4">
    <source>
        <dbReference type="EMBL" id="GAA1517676.1"/>
    </source>
</evidence>
<reference evidence="5" key="1">
    <citation type="journal article" date="2019" name="Int. J. Syst. Evol. Microbiol.">
        <title>The Global Catalogue of Microorganisms (GCM) 10K type strain sequencing project: providing services to taxonomists for standard genome sequencing and annotation.</title>
        <authorList>
            <consortium name="The Broad Institute Genomics Platform"/>
            <consortium name="The Broad Institute Genome Sequencing Center for Infectious Disease"/>
            <person name="Wu L."/>
            <person name="Ma J."/>
        </authorList>
    </citation>
    <scope>NUCLEOTIDE SEQUENCE [LARGE SCALE GENOMIC DNA]</scope>
    <source>
        <strain evidence="5">JCM 14303</strain>
    </source>
</reference>
<evidence type="ECO:0008006" key="6">
    <source>
        <dbReference type="Google" id="ProtNLM"/>
    </source>
</evidence>
<comment type="caution">
    <text evidence="4">The sequence shown here is derived from an EMBL/GenBank/DDBJ whole genome shotgun (WGS) entry which is preliminary data.</text>
</comment>
<proteinExistence type="inferred from homology"/>
<dbReference type="PRINTS" id="PR00081">
    <property type="entry name" value="GDHRDH"/>
</dbReference>
<dbReference type="EMBL" id="BAAANC010000001">
    <property type="protein sequence ID" value="GAA1517676.1"/>
    <property type="molecule type" value="Genomic_DNA"/>
</dbReference>
<name>A0ABP4L6S2_9ACTN</name>
<evidence type="ECO:0000256" key="1">
    <source>
        <dbReference type="ARBA" id="ARBA00006484"/>
    </source>
</evidence>
<evidence type="ECO:0000256" key="2">
    <source>
        <dbReference type="ARBA" id="ARBA00023002"/>
    </source>
</evidence>
<sequence>MEIFGKRAVVTGAAVGTGRAIASRLAAEGAEVVLVDIDDEAGHRAAEAINAASGSTTAASLGSGAPRFRPVARYEHVDLLDDQALTRLLDETRPDILVNNAGGGAVLRPCFPDADAARWSASLDLNLRAPMLATQLVLEPMREAGGGAVVNLGSTAGRGLGPHVSPEYSASKAGLIRFTATLAPLRESHQVRVNCVVPDWVATERGIAEREDLPAEERGPEQIPLQTLTDAVVRLIKDDSLAGRVILLERERSPELLDL</sequence>
<evidence type="ECO:0000313" key="5">
    <source>
        <dbReference type="Proteomes" id="UP001500363"/>
    </source>
</evidence>
<dbReference type="InterPro" id="IPR002347">
    <property type="entry name" value="SDR_fam"/>
</dbReference>
<dbReference type="RefSeq" id="WP_344171578.1">
    <property type="nucleotide sequence ID" value="NZ_BAAANC010000001.1"/>
</dbReference>
<keyword evidence="2" id="KW-0560">Oxidoreductase</keyword>